<dbReference type="Pfam" id="PF00175">
    <property type="entry name" value="NAD_binding_1"/>
    <property type="match status" value="1"/>
</dbReference>
<dbReference type="GO" id="GO:0004783">
    <property type="term" value="F:sulfite reductase (NADPH) activity"/>
    <property type="evidence" value="ECO:0007669"/>
    <property type="project" value="UniProtKB-EC"/>
</dbReference>
<feature type="binding site" evidence="12">
    <location>
        <begin position="120"/>
        <end position="123"/>
    </location>
    <ligand>
        <name>FMN</name>
        <dbReference type="ChEBI" id="CHEBI:58210"/>
    </ligand>
</feature>
<dbReference type="FunFam" id="3.40.50.80:FF:000001">
    <property type="entry name" value="NADPH--cytochrome P450 reductase 1"/>
    <property type="match status" value="1"/>
</dbReference>
<feature type="binding site" evidence="12">
    <location>
        <begin position="394"/>
        <end position="397"/>
    </location>
    <ligand>
        <name>FAD</name>
        <dbReference type="ChEBI" id="CHEBI:57692"/>
    </ligand>
</feature>
<dbReference type="InterPro" id="IPR001094">
    <property type="entry name" value="Flavdoxin-like"/>
</dbReference>
<feature type="domain" description="FAD-binding FR-type" evidence="14">
    <location>
        <begin position="237"/>
        <end position="456"/>
    </location>
</feature>
<keyword evidence="8" id="KW-0249">Electron transport</keyword>
<dbReference type="Gene3D" id="3.40.50.80">
    <property type="entry name" value="Nucleotide-binding domain of ferredoxin-NADP reductase (FNR) module"/>
    <property type="match status" value="1"/>
</dbReference>
<feature type="binding site" evidence="12">
    <location>
        <position position="418"/>
    </location>
    <ligand>
        <name>FAD</name>
        <dbReference type="ChEBI" id="CHEBI:57692"/>
    </ligand>
</feature>
<dbReference type="PRINTS" id="PR00371">
    <property type="entry name" value="FPNCR"/>
</dbReference>
<dbReference type="PROSITE" id="PS50902">
    <property type="entry name" value="FLAVODOXIN_LIKE"/>
    <property type="match status" value="1"/>
</dbReference>
<dbReference type="PANTHER" id="PTHR19384">
    <property type="entry name" value="NITRIC OXIDE SYNTHASE-RELATED"/>
    <property type="match status" value="1"/>
</dbReference>
<keyword evidence="9 15" id="KW-0560">Oxidoreductase</keyword>
<dbReference type="EMBL" id="WNZW01000016">
    <property type="protein sequence ID" value="MUG47782.1"/>
    <property type="molecule type" value="Genomic_DNA"/>
</dbReference>
<protein>
    <recommendedName>
        <fullName evidence="1">assimilatory sulfite reductase (NADPH)</fullName>
        <ecNumber evidence="1">1.8.1.2</ecNumber>
    </recommendedName>
</protein>
<name>A0A7X2Z5A9_9BACL</name>
<evidence type="ECO:0000259" key="13">
    <source>
        <dbReference type="PROSITE" id="PS50902"/>
    </source>
</evidence>
<feature type="binding site" evidence="12">
    <location>
        <position position="327"/>
    </location>
    <ligand>
        <name>FAD</name>
        <dbReference type="ChEBI" id="CHEBI:57692"/>
    </ligand>
</feature>
<dbReference type="GO" id="GO:0016651">
    <property type="term" value="F:oxidoreductase activity, acting on NAD(P)H"/>
    <property type="evidence" value="ECO:0007669"/>
    <property type="project" value="UniProtKB-ARBA"/>
</dbReference>
<keyword evidence="7 12" id="KW-0521">NADP</keyword>
<evidence type="ECO:0000256" key="6">
    <source>
        <dbReference type="ARBA" id="ARBA00022827"/>
    </source>
</evidence>
<evidence type="ECO:0000256" key="10">
    <source>
        <dbReference type="ARBA" id="ARBA00023192"/>
    </source>
</evidence>
<dbReference type="InterPro" id="IPR029039">
    <property type="entry name" value="Flavoprotein-like_sf"/>
</dbReference>
<dbReference type="GO" id="GO:0019344">
    <property type="term" value="P:cysteine biosynthetic process"/>
    <property type="evidence" value="ECO:0007669"/>
    <property type="project" value="UniProtKB-KW"/>
</dbReference>
<feature type="binding site" evidence="12">
    <location>
        <position position="569"/>
    </location>
    <ligand>
        <name>NADP(+)</name>
        <dbReference type="ChEBI" id="CHEBI:58349"/>
    </ligand>
</feature>
<dbReference type="InterPro" id="IPR017927">
    <property type="entry name" value="FAD-bd_FR_type"/>
</dbReference>
<evidence type="ECO:0000256" key="1">
    <source>
        <dbReference type="ARBA" id="ARBA00012604"/>
    </source>
</evidence>
<dbReference type="InterPro" id="IPR017938">
    <property type="entry name" value="Riboflavin_synthase-like_b-brl"/>
</dbReference>
<keyword evidence="2" id="KW-0813">Transport</keyword>
<dbReference type="InterPro" id="IPR001433">
    <property type="entry name" value="OxRdtase_FAD/NAD-bd"/>
</dbReference>
<keyword evidence="3" id="KW-0028">Amino-acid biosynthesis</keyword>
<dbReference type="PANTHER" id="PTHR19384:SF128">
    <property type="entry name" value="NADPH OXIDOREDUCTASE A"/>
    <property type="match status" value="1"/>
</dbReference>
<evidence type="ECO:0000313" key="15">
    <source>
        <dbReference type="EMBL" id="MUG47782.1"/>
    </source>
</evidence>
<dbReference type="InterPro" id="IPR003097">
    <property type="entry name" value="CysJ-like_FAD-binding"/>
</dbReference>
<keyword evidence="6 12" id="KW-0274">FAD</keyword>
<dbReference type="SUPFAM" id="SSF52218">
    <property type="entry name" value="Flavoproteins"/>
    <property type="match status" value="1"/>
</dbReference>
<organism evidence="15 16">
    <name type="scientific">Paenibacillus woosongensis</name>
    <dbReference type="NCBI Taxonomy" id="307580"/>
    <lineage>
        <taxon>Bacteria</taxon>
        <taxon>Bacillati</taxon>
        <taxon>Bacillota</taxon>
        <taxon>Bacilli</taxon>
        <taxon>Bacillales</taxon>
        <taxon>Paenibacillaceae</taxon>
        <taxon>Paenibacillus</taxon>
    </lineage>
</organism>
<dbReference type="AlphaFoldDB" id="A0A7X2Z5A9"/>
<dbReference type="Gene3D" id="2.40.30.10">
    <property type="entry name" value="Translation factors"/>
    <property type="match status" value="1"/>
</dbReference>
<dbReference type="CDD" id="cd06199">
    <property type="entry name" value="SiR"/>
    <property type="match status" value="1"/>
</dbReference>
<accession>A0A7X2Z5A9</accession>
<evidence type="ECO:0000256" key="9">
    <source>
        <dbReference type="ARBA" id="ARBA00023002"/>
    </source>
</evidence>
<dbReference type="Gene3D" id="1.20.990.10">
    <property type="entry name" value="NADPH-cytochrome p450 Reductase, Chain A, domain 3"/>
    <property type="match status" value="1"/>
</dbReference>
<feature type="binding site" evidence="12">
    <location>
        <begin position="527"/>
        <end position="528"/>
    </location>
    <ligand>
        <name>NADP(+)</name>
        <dbReference type="ChEBI" id="CHEBI:58349"/>
    </ligand>
</feature>
<keyword evidence="4" id="KW-0285">Flavoprotein</keyword>
<dbReference type="GO" id="GO:0050660">
    <property type="term" value="F:flavin adenine dinucleotide binding"/>
    <property type="evidence" value="ECO:0007669"/>
    <property type="project" value="InterPro"/>
</dbReference>
<dbReference type="InterPro" id="IPR001709">
    <property type="entry name" value="Flavoprot_Pyr_Nucl_cyt_Rdtase"/>
</dbReference>
<dbReference type="Pfam" id="PF00667">
    <property type="entry name" value="FAD_binding_1"/>
    <property type="match status" value="1"/>
</dbReference>
<keyword evidence="10" id="KW-0198">Cysteine biosynthesis</keyword>
<feature type="domain" description="Flavodoxin-like" evidence="13">
    <location>
        <begin position="67"/>
        <end position="205"/>
    </location>
</feature>
<feature type="binding site" evidence="12">
    <location>
        <position position="607"/>
    </location>
    <ligand>
        <name>FAD</name>
        <dbReference type="ChEBI" id="CHEBI:57692"/>
    </ligand>
</feature>
<dbReference type="NCBIfam" id="TIGR01931">
    <property type="entry name" value="cysJ"/>
    <property type="match status" value="1"/>
</dbReference>
<evidence type="ECO:0000256" key="8">
    <source>
        <dbReference type="ARBA" id="ARBA00022982"/>
    </source>
</evidence>
<dbReference type="PRINTS" id="PR00369">
    <property type="entry name" value="FLAVODOXIN"/>
</dbReference>
<reference evidence="15 16" key="1">
    <citation type="submission" date="2019-11" db="EMBL/GenBank/DDBJ databases">
        <title>Draft genome sequences of five Paenibacillus species of dairy origin.</title>
        <authorList>
            <person name="Olajide A.M."/>
            <person name="Chen S."/>
            <person name="Lapointe G."/>
        </authorList>
    </citation>
    <scope>NUCLEOTIDE SEQUENCE [LARGE SCALE GENOMIC DNA]</scope>
    <source>
        <strain evidence="15 16">12CR55</strain>
    </source>
</reference>
<evidence type="ECO:0000256" key="5">
    <source>
        <dbReference type="ARBA" id="ARBA00022643"/>
    </source>
</evidence>
<dbReference type="GO" id="GO:0005829">
    <property type="term" value="C:cytosol"/>
    <property type="evidence" value="ECO:0007669"/>
    <property type="project" value="TreeGrafter"/>
</dbReference>
<dbReference type="SUPFAM" id="SSF52343">
    <property type="entry name" value="Ferredoxin reductase-like, C-terminal NADP-linked domain"/>
    <property type="match status" value="1"/>
</dbReference>
<keyword evidence="5 12" id="KW-0288">FMN</keyword>
<evidence type="ECO:0000256" key="7">
    <source>
        <dbReference type="ARBA" id="ARBA00022857"/>
    </source>
</evidence>
<evidence type="ECO:0000259" key="14">
    <source>
        <dbReference type="PROSITE" id="PS51384"/>
    </source>
</evidence>
<feature type="binding site" evidence="12">
    <location>
        <position position="363"/>
    </location>
    <ligand>
        <name>FAD</name>
        <dbReference type="ChEBI" id="CHEBI:57692"/>
    </ligand>
</feature>
<dbReference type="SUPFAM" id="SSF63380">
    <property type="entry name" value="Riboflavin synthase domain-like"/>
    <property type="match status" value="1"/>
</dbReference>
<evidence type="ECO:0000256" key="12">
    <source>
        <dbReference type="PIRSR" id="PIRSR000207-1"/>
    </source>
</evidence>
<dbReference type="InterPro" id="IPR008254">
    <property type="entry name" value="Flavodoxin/NO_synth"/>
</dbReference>
<comment type="caution">
    <text evidence="15">The sequence shown here is derived from an EMBL/GenBank/DDBJ whole genome shotgun (WGS) entry which is preliminary data.</text>
</comment>
<evidence type="ECO:0000256" key="11">
    <source>
        <dbReference type="ARBA" id="ARBA00052219"/>
    </source>
</evidence>
<dbReference type="EC" id="1.8.1.2" evidence="1"/>
<feature type="binding site" evidence="12">
    <location>
        <begin position="427"/>
        <end position="430"/>
    </location>
    <ligand>
        <name>FAD</name>
        <dbReference type="ChEBI" id="CHEBI:57692"/>
    </ligand>
</feature>
<comment type="cofactor">
    <cofactor evidence="12">
        <name>FMN</name>
        <dbReference type="ChEBI" id="CHEBI:58210"/>
    </cofactor>
    <text evidence="12">Binds 1 FMN per subunit.</text>
</comment>
<dbReference type="PIRSF" id="PIRSF000207">
    <property type="entry name" value="SiR-FP_CysJ"/>
    <property type="match status" value="1"/>
</dbReference>
<gene>
    <name evidence="15" type="ORF">GNP95_22825</name>
</gene>
<evidence type="ECO:0000256" key="2">
    <source>
        <dbReference type="ARBA" id="ARBA00022448"/>
    </source>
</evidence>
<evidence type="ECO:0000256" key="4">
    <source>
        <dbReference type="ARBA" id="ARBA00022630"/>
    </source>
</evidence>
<evidence type="ECO:0000313" key="16">
    <source>
        <dbReference type="Proteomes" id="UP000447876"/>
    </source>
</evidence>
<dbReference type="GO" id="GO:0010181">
    <property type="term" value="F:FMN binding"/>
    <property type="evidence" value="ECO:0007669"/>
    <property type="project" value="InterPro"/>
</dbReference>
<dbReference type="PROSITE" id="PS51384">
    <property type="entry name" value="FAD_FR"/>
    <property type="match status" value="1"/>
</dbReference>
<dbReference type="Pfam" id="PF00258">
    <property type="entry name" value="Flavodoxin_1"/>
    <property type="match status" value="1"/>
</dbReference>
<feature type="binding site" evidence="12">
    <location>
        <begin position="156"/>
        <end position="165"/>
    </location>
    <ligand>
        <name>FMN</name>
        <dbReference type="ChEBI" id="CHEBI:58210"/>
    </ligand>
</feature>
<dbReference type="NCBIfam" id="NF004859">
    <property type="entry name" value="PRK06214.1"/>
    <property type="match status" value="1"/>
</dbReference>
<proteinExistence type="predicted"/>
<comment type="cofactor">
    <cofactor evidence="12">
        <name>FAD</name>
        <dbReference type="ChEBI" id="CHEBI:57692"/>
    </cofactor>
    <text evidence="12">Binds 1 FAD per subunit.</text>
</comment>
<dbReference type="Gene3D" id="3.40.50.360">
    <property type="match status" value="1"/>
</dbReference>
<dbReference type="OrthoDB" id="9789468at2"/>
<evidence type="ECO:0000256" key="3">
    <source>
        <dbReference type="ARBA" id="ARBA00022605"/>
    </source>
</evidence>
<feature type="binding site" evidence="12">
    <location>
        <begin position="533"/>
        <end position="537"/>
    </location>
    <ligand>
        <name>NADP(+)</name>
        <dbReference type="ChEBI" id="CHEBI:58349"/>
    </ligand>
</feature>
<sequence length="607" mass="67559">MELQVSNSPFSQEQAELLNRLLPTLNDHQRIWLSGYLIALQGAGAPTAAATLVQAVAAAEPAISKEVTVLYGSQTGNSHNLAGKLSKKLEEQSFQVTMASMSDFKPNTLKKIENLFIVVSTHGEGEPPDSAIAFYEFLHSKRAPKLEGLRYSVLALGDTSYEFFCQTGKDFDKRLEELGGERISPRVDCDVDFDESAAEWMGNVLEALGKLASSGVSVSSTAPAAAGSGTESEFSRSNPFSAEVLENLNLNGRGSDRETRHIELSLEGSNLQYEPGDSLGIYPENHPQLVEDLITAMGWKGEETITVNKNGEQRTLRDALRRYYEITVLTKPLLEQAAQLSASGELKQLFEAGREQELRAYLAERDLLDLVTDYSFAGVSASQFVSILRKIPARLYSIASSPNAYPDEVHLTVRTVRYEAHGRNRYGVCSVQLAERVEPGDTLPVFVQHNPSFKLPENPDTPIIMIGPGTGVAPFRAFLGEREETGAEGKSWLFYGDQHFSTDFLYQVEWQRWLKDGVLTRMDVAFSRDTDKKVYVQHRMLEKSKELYKWLQEGAVVYVCGDEKKMAHDVHAALAAILEQEGGLSPEEAAEYLTQMQQEKRYQRDVY</sequence>
<dbReference type="InterPro" id="IPR010199">
    <property type="entry name" value="CysJ"/>
</dbReference>
<dbReference type="InterPro" id="IPR039261">
    <property type="entry name" value="FNR_nucleotide-bd"/>
</dbReference>
<dbReference type="RefSeq" id="WP_155613158.1">
    <property type="nucleotide sequence ID" value="NZ_WNZW01000016.1"/>
</dbReference>
<comment type="catalytic activity">
    <reaction evidence="11">
        <text>hydrogen sulfide + 3 NADP(+) + 3 H2O = sulfite + 3 NADPH + 4 H(+)</text>
        <dbReference type="Rhea" id="RHEA:13801"/>
        <dbReference type="ChEBI" id="CHEBI:15377"/>
        <dbReference type="ChEBI" id="CHEBI:15378"/>
        <dbReference type="ChEBI" id="CHEBI:17359"/>
        <dbReference type="ChEBI" id="CHEBI:29919"/>
        <dbReference type="ChEBI" id="CHEBI:57783"/>
        <dbReference type="ChEBI" id="CHEBI:58349"/>
        <dbReference type="EC" id="1.8.1.2"/>
    </reaction>
</comment>
<dbReference type="Proteomes" id="UP000447876">
    <property type="component" value="Unassembled WGS sequence"/>
</dbReference>
<dbReference type="InterPro" id="IPR023173">
    <property type="entry name" value="NADPH_Cyt_P450_Rdtase_alpha"/>
</dbReference>